<dbReference type="Gene3D" id="3.30.420.10">
    <property type="entry name" value="Ribonuclease H-like superfamily/Ribonuclease H"/>
    <property type="match status" value="1"/>
</dbReference>
<name>A0A8X6SPZ3_TRICX</name>
<comment type="caution">
    <text evidence="1">The sequence shown here is derived from an EMBL/GenBank/DDBJ whole genome shotgun (WGS) entry which is preliminary data.</text>
</comment>
<dbReference type="EMBL" id="BMAU01021346">
    <property type="protein sequence ID" value="GFY17789.1"/>
    <property type="molecule type" value="Genomic_DNA"/>
</dbReference>
<evidence type="ECO:0000313" key="2">
    <source>
        <dbReference type="Proteomes" id="UP000887159"/>
    </source>
</evidence>
<proteinExistence type="predicted"/>
<dbReference type="Proteomes" id="UP000887159">
    <property type="component" value="Unassembled WGS sequence"/>
</dbReference>
<evidence type="ECO:0000313" key="1">
    <source>
        <dbReference type="EMBL" id="GFY17789.1"/>
    </source>
</evidence>
<organism evidence="1 2">
    <name type="scientific">Trichonephila clavipes</name>
    <name type="common">Golden silk orbweaver</name>
    <name type="synonym">Nephila clavipes</name>
    <dbReference type="NCBI Taxonomy" id="2585209"/>
    <lineage>
        <taxon>Eukaryota</taxon>
        <taxon>Metazoa</taxon>
        <taxon>Ecdysozoa</taxon>
        <taxon>Arthropoda</taxon>
        <taxon>Chelicerata</taxon>
        <taxon>Arachnida</taxon>
        <taxon>Araneae</taxon>
        <taxon>Araneomorphae</taxon>
        <taxon>Entelegynae</taxon>
        <taxon>Araneoidea</taxon>
        <taxon>Nephilidae</taxon>
        <taxon>Trichonephila</taxon>
    </lineage>
</organism>
<reference evidence="1" key="1">
    <citation type="submission" date="2020-08" db="EMBL/GenBank/DDBJ databases">
        <title>Multicomponent nature underlies the extraordinary mechanical properties of spider dragline silk.</title>
        <authorList>
            <person name="Kono N."/>
            <person name="Nakamura H."/>
            <person name="Mori M."/>
            <person name="Yoshida Y."/>
            <person name="Ohtoshi R."/>
            <person name="Malay A.D."/>
            <person name="Moran D.A.P."/>
            <person name="Tomita M."/>
            <person name="Numata K."/>
            <person name="Arakawa K."/>
        </authorList>
    </citation>
    <scope>NUCLEOTIDE SEQUENCE</scope>
</reference>
<dbReference type="InterPro" id="IPR036397">
    <property type="entry name" value="RNaseH_sf"/>
</dbReference>
<accession>A0A8X6SPZ3</accession>
<dbReference type="AlphaFoldDB" id="A0A8X6SPZ3"/>
<dbReference type="GO" id="GO:0003676">
    <property type="term" value="F:nucleic acid binding"/>
    <property type="evidence" value="ECO:0007669"/>
    <property type="project" value="InterPro"/>
</dbReference>
<sequence>MTRAACRSCYHYCMPLWSSTRSYGLGCHFFCSRTSLVVIRGTLTAHRYVNDILRTVLLPFLFQYLSLIFQKDNSKPYTKRVAMNCLTAYQTLPWPAKTLDPSPIEHVWDMMGMRMHLPSNVDDPGPTIGLNLARNTAGDHQGV</sequence>
<keyword evidence="2" id="KW-1185">Reference proteome</keyword>
<gene>
    <name evidence="1" type="ORF">TNCV_1075241</name>
</gene>
<protein>
    <submittedName>
        <fullName evidence="1">Transposable element Tcb1 transposase</fullName>
    </submittedName>
</protein>